<dbReference type="GO" id="GO:0046677">
    <property type="term" value="P:response to antibiotic"/>
    <property type="evidence" value="ECO:0007669"/>
    <property type="project" value="UniProtKB-KW"/>
</dbReference>
<feature type="transmembrane region" description="Helical" evidence="9">
    <location>
        <begin position="128"/>
        <end position="150"/>
    </location>
</feature>
<dbReference type="InterPro" id="IPR051449">
    <property type="entry name" value="ABC-2_transporter_component"/>
</dbReference>
<dbReference type="Proteomes" id="UP000535543">
    <property type="component" value="Unassembled WGS sequence"/>
</dbReference>
<comment type="subcellular location">
    <subcellularLocation>
        <location evidence="1 9">Cell membrane</location>
        <topology evidence="1 9">Multi-pass membrane protein</topology>
    </subcellularLocation>
</comment>
<evidence type="ECO:0000256" key="3">
    <source>
        <dbReference type="ARBA" id="ARBA00022448"/>
    </source>
</evidence>
<gene>
    <name evidence="11" type="ORF">FGL95_24340</name>
</gene>
<name>A0A848KK10_9NOCA</name>
<evidence type="ECO:0000256" key="2">
    <source>
        <dbReference type="ARBA" id="ARBA00007783"/>
    </source>
</evidence>
<keyword evidence="5 9" id="KW-0812">Transmembrane</keyword>
<dbReference type="PANTHER" id="PTHR30294">
    <property type="entry name" value="MEMBRANE COMPONENT OF ABC TRANSPORTER YHHJ-RELATED"/>
    <property type="match status" value="1"/>
</dbReference>
<keyword evidence="6 9" id="KW-1133">Transmembrane helix</keyword>
<dbReference type="PROSITE" id="PS51012">
    <property type="entry name" value="ABC_TM2"/>
    <property type="match status" value="1"/>
</dbReference>
<dbReference type="InterPro" id="IPR000412">
    <property type="entry name" value="ABC_2_transport"/>
</dbReference>
<dbReference type="PIRSF" id="PIRSF006648">
    <property type="entry name" value="DrrB"/>
    <property type="match status" value="1"/>
</dbReference>
<sequence length="245" mass="26486">MSIKITLNTVLRVLTQIRHDHRTLAVLLLVPSVLLILLKNIFADRPDIFDQIGLMLLGIFPFVSMFLVTSVAMLRERVSGTLERLLSTPVHKLDLLFGYGIAFAMVAVVQAVIATAVSYLLLGLQSQGSPAVVIVIAAATAVLGSSTGLLTSAFARTEFQALQFMPAVVVPQILLCGLIWPREDMSSVLQAVSHAVPLRYAAEALGEIETYPLPTNLMWRDLLIIVAFAVVLLAGGAATLRRRSA</sequence>
<dbReference type="InterPro" id="IPR013525">
    <property type="entry name" value="ABC2_TM"/>
</dbReference>
<evidence type="ECO:0000256" key="7">
    <source>
        <dbReference type="ARBA" id="ARBA00023136"/>
    </source>
</evidence>
<protein>
    <recommendedName>
        <fullName evidence="9">Transport permease protein</fullName>
    </recommendedName>
</protein>
<organism evidence="11 12">
    <name type="scientific">Antrihabitans stalactiti</name>
    <dbReference type="NCBI Taxonomy" id="2584121"/>
    <lineage>
        <taxon>Bacteria</taxon>
        <taxon>Bacillati</taxon>
        <taxon>Actinomycetota</taxon>
        <taxon>Actinomycetes</taxon>
        <taxon>Mycobacteriales</taxon>
        <taxon>Nocardiaceae</taxon>
        <taxon>Antrihabitans</taxon>
    </lineage>
</organism>
<dbReference type="PANTHER" id="PTHR30294:SF38">
    <property type="entry name" value="TRANSPORT PERMEASE PROTEIN"/>
    <property type="match status" value="1"/>
</dbReference>
<reference evidence="11 12" key="1">
    <citation type="submission" date="2019-05" db="EMBL/GenBank/DDBJ databases">
        <authorList>
            <person name="Lee S.D."/>
        </authorList>
    </citation>
    <scope>NUCLEOTIDE SEQUENCE [LARGE SCALE GENOMIC DNA]</scope>
    <source>
        <strain evidence="11 12">YC2-7</strain>
    </source>
</reference>
<dbReference type="GO" id="GO:0043190">
    <property type="term" value="C:ATP-binding cassette (ABC) transporter complex"/>
    <property type="evidence" value="ECO:0007669"/>
    <property type="project" value="InterPro"/>
</dbReference>
<reference evidence="11 12" key="2">
    <citation type="submission" date="2020-06" db="EMBL/GenBank/DDBJ databases">
        <title>Antribacter stalactiti gen. nov., sp. nov., a new member of the family Nacardiaceae isolated from a cave.</title>
        <authorList>
            <person name="Kim I.S."/>
        </authorList>
    </citation>
    <scope>NUCLEOTIDE SEQUENCE [LARGE SCALE GENOMIC DNA]</scope>
    <source>
        <strain evidence="11 12">YC2-7</strain>
    </source>
</reference>
<evidence type="ECO:0000259" key="10">
    <source>
        <dbReference type="PROSITE" id="PS51012"/>
    </source>
</evidence>
<feature type="transmembrane region" description="Helical" evidence="9">
    <location>
        <begin position="162"/>
        <end position="180"/>
    </location>
</feature>
<feature type="transmembrane region" description="Helical" evidence="9">
    <location>
        <begin position="95"/>
        <end position="122"/>
    </location>
</feature>
<evidence type="ECO:0000313" key="12">
    <source>
        <dbReference type="Proteomes" id="UP000535543"/>
    </source>
</evidence>
<feature type="domain" description="ABC transmembrane type-2" evidence="10">
    <location>
        <begin position="18"/>
        <end position="243"/>
    </location>
</feature>
<feature type="transmembrane region" description="Helical" evidence="9">
    <location>
        <begin position="54"/>
        <end position="74"/>
    </location>
</feature>
<evidence type="ECO:0000256" key="9">
    <source>
        <dbReference type="RuleBase" id="RU361157"/>
    </source>
</evidence>
<evidence type="ECO:0000256" key="4">
    <source>
        <dbReference type="ARBA" id="ARBA00022475"/>
    </source>
</evidence>
<dbReference type="EMBL" id="VCQU01000009">
    <property type="protein sequence ID" value="NMN98176.1"/>
    <property type="molecule type" value="Genomic_DNA"/>
</dbReference>
<dbReference type="Pfam" id="PF01061">
    <property type="entry name" value="ABC2_membrane"/>
    <property type="match status" value="1"/>
</dbReference>
<keyword evidence="8" id="KW-0046">Antibiotic resistance</keyword>
<feature type="transmembrane region" description="Helical" evidence="9">
    <location>
        <begin position="222"/>
        <end position="240"/>
    </location>
</feature>
<comment type="caution">
    <text evidence="11">The sequence shown here is derived from an EMBL/GenBank/DDBJ whole genome shotgun (WGS) entry which is preliminary data.</text>
</comment>
<evidence type="ECO:0000256" key="1">
    <source>
        <dbReference type="ARBA" id="ARBA00004651"/>
    </source>
</evidence>
<keyword evidence="3 9" id="KW-0813">Transport</keyword>
<evidence type="ECO:0000256" key="8">
    <source>
        <dbReference type="ARBA" id="ARBA00023251"/>
    </source>
</evidence>
<proteinExistence type="inferred from homology"/>
<evidence type="ECO:0000313" key="11">
    <source>
        <dbReference type="EMBL" id="NMN98176.1"/>
    </source>
</evidence>
<keyword evidence="7 9" id="KW-0472">Membrane</keyword>
<dbReference type="AlphaFoldDB" id="A0A848KK10"/>
<keyword evidence="4 9" id="KW-1003">Cell membrane</keyword>
<evidence type="ECO:0000256" key="5">
    <source>
        <dbReference type="ARBA" id="ARBA00022692"/>
    </source>
</evidence>
<comment type="similarity">
    <text evidence="2 9">Belongs to the ABC-2 integral membrane protein family.</text>
</comment>
<evidence type="ECO:0000256" key="6">
    <source>
        <dbReference type="ARBA" id="ARBA00022989"/>
    </source>
</evidence>
<dbReference type="InterPro" id="IPR047817">
    <property type="entry name" value="ABC2_TM_bact-type"/>
</dbReference>
<feature type="transmembrane region" description="Helical" evidence="9">
    <location>
        <begin position="21"/>
        <end position="42"/>
    </location>
</feature>
<dbReference type="GO" id="GO:0140359">
    <property type="term" value="F:ABC-type transporter activity"/>
    <property type="evidence" value="ECO:0007669"/>
    <property type="project" value="InterPro"/>
</dbReference>
<keyword evidence="12" id="KW-1185">Reference proteome</keyword>
<dbReference type="RefSeq" id="WP_169591925.1">
    <property type="nucleotide sequence ID" value="NZ_VCQU01000009.1"/>
</dbReference>
<accession>A0A848KK10</accession>